<dbReference type="EMBL" id="ML995488">
    <property type="protein sequence ID" value="KAF2141095.1"/>
    <property type="molecule type" value="Genomic_DNA"/>
</dbReference>
<reference evidence="2" key="1">
    <citation type="journal article" date="2020" name="Stud. Mycol.">
        <title>101 Dothideomycetes genomes: a test case for predicting lifestyles and emergence of pathogens.</title>
        <authorList>
            <person name="Haridas S."/>
            <person name="Albert R."/>
            <person name="Binder M."/>
            <person name="Bloem J."/>
            <person name="Labutti K."/>
            <person name="Salamov A."/>
            <person name="Andreopoulos B."/>
            <person name="Baker S."/>
            <person name="Barry K."/>
            <person name="Bills G."/>
            <person name="Bluhm B."/>
            <person name="Cannon C."/>
            <person name="Castanera R."/>
            <person name="Culley D."/>
            <person name="Daum C."/>
            <person name="Ezra D."/>
            <person name="Gonzalez J."/>
            <person name="Henrissat B."/>
            <person name="Kuo A."/>
            <person name="Liang C."/>
            <person name="Lipzen A."/>
            <person name="Lutzoni F."/>
            <person name="Magnuson J."/>
            <person name="Mondo S."/>
            <person name="Nolan M."/>
            <person name="Ohm R."/>
            <person name="Pangilinan J."/>
            <person name="Park H.-J."/>
            <person name="Ramirez L."/>
            <person name="Alfaro M."/>
            <person name="Sun H."/>
            <person name="Tritt A."/>
            <person name="Yoshinaga Y."/>
            <person name="Zwiers L.-H."/>
            <person name="Turgeon B."/>
            <person name="Goodwin S."/>
            <person name="Spatafora J."/>
            <person name="Crous P."/>
            <person name="Grigoriev I."/>
        </authorList>
    </citation>
    <scope>NUCLEOTIDE SEQUENCE</scope>
    <source>
        <strain evidence="2">CBS 121167</strain>
    </source>
</reference>
<evidence type="ECO:0000313" key="3">
    <source>
        <dbReference type="Proteomes" id="UP000799438"/>
    </source>
</evidence>
<keyword evidence="3" id="KW-1185">Reference proteome</keyword>
<dbReference type="GeneID" id="54304194"/>
<dbReference type="AlphaFoldDB" id="A0A6A6BCT5"/>
<feature type="transmembrane region" description="Helical" evidence="1">
    <location>
        <begin position="315"/>
        <end position="333"/>
    </location>
</feature>
<name>A0A6A6BCT5_9PEZI</name>
<evidence type="ECO:0000313" key="2">
    <source>
        <dbReference type="EMBL" id="KAF2141095.1"/>
    </source>
</evidence>
<protein>
    <submittedName>
        <fullName evidence="2">Uncharacterized protein</fullName>
    </submittedName>
</protein>
<proteinExistence type="predicted"/>
<feature type="transmembrane region" description="Helical" evidence="1">
    <location>
        <begin position="237"/>
        <end position="255"/>
    </location>
</feature>
<keyword evidence="1" id="KW-0472">Membrane</keyword>
<feature type="transmembrane region" description="Helical" evidence="1">
    <location>
        <begin position="137"/>
        <end position="155"/>
    </location>
</feature>
<accession>A0A6A6BCT5</accession>
<gene>
    <name evidence="2" type="ORF">K452DRAFT_45192</name>
</gene>
<dbReference type="Proteomes" id="UP000799438">
    <property type="component" value="Unassembled WGS sequence"/>
</dbReference>
<sequence>MTNFTTLLPRHISYTFTYQSQDINFGEWTTLITLCLAPVLTHILIGAPEQIIIARPGPSWLDSISHYNPISIFWRYYAITDRRIRTTNWNADDMVAANSAVWSESGWYSPQMLDKRALNGTYGQFPRKNRISLISTSAFKTLIITLQGVQSMYYIRPFPGWKLYSRSFATIFGALAMMGFLRLSAAPWLLDDSASLQPAYSVYNAYPSTLNLMSEDDSVAEDDPMSRRLPRRSSRGIIVRVYFLWLAAVVLGLAISNYVLTYKGPDIYMSATFLAETIFFCFLLGTGTFIAGYYIITDRSDSTILPCFNSLWYKYYTVVLYAMAISFIVVSALETRKTPEGAYVDYPPGRNGAD</sequence>
<keyword evidence="1" id="KW-1133">Transmembrane helix</keyword>
<organism evidence="2 3">
    <name type="scientific">Aplosporella prunicola CBS 121167</name>
    <dbReference type="NCBI Taxonomy" id="1176127"/>
    <lineage>
        <taxon>Eukaryota</taxon>
        <taxon>Fungi</taxon>
        <taxon>Dikarya</taxon>
        <taxon>Ascomycota</taxon>
        <taxon>Pezizomycotina</taxon>
        <taxon>Dothideomycetes</taxon>
        <taxon>Dothideomycetes incertae sedis</taxon>
        <taxon>Botryosphaeriales</taxon>
        <taxon>Aplosporellaceae</taxon>
        <taxon>Aplosporella</taxon>
    </lineage>
</organism>
<keyword evidence="1" id="KW-0812">Transmembrane</keyword>
<evidence type="ECO:0000256" key="1">
    <source>
        <dbReference type="SAM" id="Phobius"/>
    </source>
</evidence>
<feature type="transmembrane region" description="Helical" evidence="1">
    <location>
        <begin position="167"/>
        <end position="190"/>
    </location>
</feature>
<dbReference type="RefSeq" id="XP_033396808.1">
    <property type="nucleotide sequence ID" value="XM_033546688.1"/>
</dbReference>
<feature type="transmembrane region" description="Helical" evidence="1">
    <location>
        <begin position="267"/>
        <end position="295"/>
    </location>
</feature>
<dbReference type="OrthoDB" id="4586224at2759"/>